<evidence type="ECO:0000313" key="6">
    <source>
        <dbReference type="EMBL" id="SDL54338.1"/>
    </source>
</evidence>
<organism evidence="6 7">
    <name type="scientific">Halarsenatibacter silvermanii</name>
    <dbReference type="NCBI Taxonomy" id="321763"/>
    <lineage>
        <taxon>Bacteria</taxon>
        <taxon>Bacillati</taxon>
        <taxon>Bacillota</taxon>
        <taxon>Clostridia</taxon>
        <taxon>Halanaerobiales</taxon>
        <taxon>Halarsenatibacteraceae</taxon>
        <taxon>Halarsenatibacter</taxon>
    </lineage>
</organism>
<dbReference type="SMART" id="SM00382">
    <property type="entry name" value="AAA"/>
    <property type="match status" value="1"/>
</dbReference>
<dbReference type="InterPro" id="IPR027417">
    <property type="entry name" value="P-loop_NTPase"/>
</dbReference>
<dbReference type="InterPro" id="IPR017871">
    <property type="entry name" value="ABC_transporter-like_CS"/>
</dbReference>
<accession>A0A1G9KX84</accession>
<name>A0A1G9KX84_9FIRM</name>
<sequence length="217" mass="24303">MFELQNVVYKDIIRIDDLTLARGKITVISGPSGGGKTTLLKLLINLISPDDGEIYYKGKKLEDYPPLGLRKMIKMLAQNPAMLGDTIREEFNRAAELARQDSFKDGDYRRLVGKMRLGKNLSESCDNLSGGEKQRVALARLLMLEPETLLLDEPAASLDTDNVKYLLNFLENYAEDNDTRIIMVSHVPEFANKIADQQVIIEDGELKGGKYYNGNSS</sequence>
<dbReference type="GO" id="GO:0022857">
    <property type="term" value="F:transmembrane transporter activity"/>
    <property type="evidence" value="ECO:0007669"/>
    <property type="project" value="UniProtKB-ARBA"/>
</dbReference>
<dbReference type="RefSeq" id="WP_089758949.1">
    <property type="nucleotide sequence ID" value="NZ_FNGO01000005.1"/>
</dbReference>
<dbReference type="STRING" id="321763.SAMN04488692_105123"/>
<dbReference type="PANTHER" id="PTHR43423:SF1">
    <property type="entry name" value="ABC TRANSPORTER I FAMILY MEMBER 17"/>
    <property type="match status" value="1"/>
</dbReference>
<dbReference type="PANTHER" id="PTHR43423">
    <property type="entry name" value="ABC TRANSPORTER I FAMILY MEMBER 17"/>
    <property type="match status" value="1"/>
</dbReference>
<proteinExistence type="predicted"/>
<keyword evidence="2" id="KW-0813">Transport</keyword>
<dbReference type="OrthoDB" id="9785080at2"/>
<feature type="domain" description="ABC transporter" evidence="5">
    <location>
        <begin position="2"/>
        <end position="216"/>
    </location>
</feature>
<dbReference type="Gene3D" id="3.40.50.300">
    <property type="entry name" value="P-loop containing nucleotide triphosphate hydrolases"/>
    <property type="match status" value="1"/>
</dbReference>
<keyword evidence="7" id="KW-1185">Reference proteome</keyword>
<evidence type="ECO:0000256" key="4">
    <source>
        <dbReference type="ARBA" id="ARBA00022840"/>
    </source>
</evidence>
<keyword evidence="4 6" id="KW-0067">ATP-binding</keyword>
<dbReference type="PROSITE" id="PS00211">
    <property type="entry name" value="ABC_TRANSPORTER_1"/>
    <property type="match status" value="1"/>
</dbReference>
<evidence type="ECO:0000256" key="2">
    <source>
        <dbReference type="ARBA" id="ARBA00022448"/>
    </source>
</evidence>
<dbReference type="InterPro" id="IPR003593">
    <property type="entry name" value="AAA+_ATPase"/>
</dbReference>
<gene>
    <name evidence="6" type="ORF">SAMN04488692_105123</name>
</gene>
<dbReference type="SUPFAM" id="SSF52540">
    <property type="entry name" value="P-loop containing nucleoside triphosphate hydrolases"/>
    <property type="match status" value="1"/>
</dbReference>
<dbReference type="EMBL" id="FNGO01000005">
    <property type="protein sequence ID" value="SDL54338.1"/>
    <property type="molecule type" value="Genomic_DNA"/>
</dbReference>
<evidence type="ECO:0000313" key="7">
    <source>
        <dbReference type="Proteomes" id="UP000199476"/>
    </source>
</evidence>
<keyword evidence="3" id="KW-0547">Nucleotide-binding</keyword>
<dbReference type="Pfam" id="PF00005">
    <property type="entry name" value="ABC_tran"/>
    <property type="match status" value="1"/>
</dbReference>
<comment type="subcellular location">
    <subcellularLocation>
        <location evidence="1">Cell membrane</location>
        <topology evidence="1">Peripheral membrane protein</topology>
    </subcellularLocation>
</comment>
<dbReference type="PROSITE" id="PS50893">
    <property type="entry name" value="ABC_TRANSPORTER_2"/>
    <property type="match status" value="1"/>
</dbReference>
<dbReference type="InterPro" id="IPR015856">
    <property type="entry name" value="ABC_transpr_CbiO/EcfA_su"/>
</dbReference>
<dbReference type="InterPro" id="IPR003439">
    <property type="entry name" value="ABC_transporter-like_ATP-bd"/>
</dbReference>
<protein>
    <submittedName>
        <fullName evidence="6">Putative ABC transport system ATP-binding protein</fullName>
    </submittedName>
</protein>
<evidence type="ECO:0000256" key="1">
    <source>
        <dbReference type="ARBA" id="ARBA00004202"/>
    </source>
</evidence>
<dbReference type="CDD" id="cd03225">
    <property type="entry name" value="ABC_cobalt_CbiO_domain1"/>
    <property type="match status" value="1"/>
</dbReference>
<dbReference type="GO" id="GO:0005886">
    <property type="term" value="C:plasma membrane"/>
    <property type="evidence" value="ECO:0007669"/>
    <property type="project" value="UniProtKB-SubCell"/>
</dbReference>
<evidence type="ECO:0000259" key="5">
    <source>
        <dbReference type="PROSITE" id="PS50893"/>
    </source>
</evidence>
<reference evidence="6 7" key="1">
    <citation type="submission" date="2016-10" db="EMBL/GenBank/DDBJ databases">
        <authorList>
            <person name="de Groot N.N."/>
        </authorList>
    </citation>
    <scope>NUCLEOTIDE SEQUENCE [LARGE SCALE GENOMIC DNA]</scope>
    <source>
        <strain evidence="6 7">SLAS-1</strain>
    </source>
</reference>
<dbReference type="Proteomes" id="UP000199476">
    <property type="component" value="Unassembled WGS sequence"/>
</dbReference>
<evidence type="ECO:0000256" key="3">
    <source>
        <dbReference type="ARBA" id="ARBA00022741"/>
    </source>
</evidence>
<dbReference type="GO" id="GO:0016887">
    <property type="term" value="F:ATP hydrolysis activity"/>
    <property type="evidence" value="ECO:0007669"/>
    <property type="project" value="InterPro"/>
</dbReference>
<dbReference type="AlphaFoldDB" id="A0A1G9KX84"/>
<dbReference type="GO" id="GO:0005524">
    <property type="term" value="F:ATP binding"/>
    <property type="evidence" value="ECO:0007669"/>
    <property type="project" value="UniProtKB-KW"/>
</dbReference>